<feature type="coiled-coil region" evidence="1">
    <location>
        <begin position="206"/>
        <end position="233"/>
    </location>
</feature>
<proteinExistence type="predicted"/>
<name>A0A146K1N0_9EUKA</name>
<keyword evidence="1" id="KW-0175">Coiled coil</keyword>
<protein>
    <submittedName>
        <fullName evidence="2">Uncharacterized protein</fullName>
    </submittedName>
</protein>
<organism evidence="2">
    <name type="scientific">Trepomonas sp. PC1</name>
    <dbReference type="NCBI Taxonomy" id="1076344"/>
    <lineage>
        <taxon>Eukaryota</taxon>
        <taxon>Metamonada</taxon>
        <taxon>Diplomonadida</taxon>
        <taxon>Hexamitidae</taxon>
        <taxon>Hexamitinae</taxon>
        <taxon>Trepomonas</taxon>
    </lineage>
</organism>
<dbReference type="AlphaFoldDB" id="A0A146K1N0"/>
<feature type="non-terminal residue" evidence="2">
    <location>
        <position position="489"/>
    </location>
</feature>
<evidence type="ECO:0000256" key="1">
    <source>
        <dbReference type="SAM" id="Coils"/>
    </source>
</evidence>
<accession>A0A146K1N0</accession>
<dbReference type="EMBL" id="GDID01006872">
    <property type="protein sequence ID" value="JAP89734.1"/>
    <property type="molecule type" value="Transcribed_RNA"/>
</dbReference>
<sequence length="489" mass="58092">LEYESKSFIIQLKTGTNEEIKSKLLDFVKSNLIEQYKSDAKLLISLHKQIVQNFETNYQPPKFVIRQQKLHPQPPSQPNTFTSLAERFYDSDFPVFKAKKSMQPGLPAECTFNPQTMSQAEPTARIYDPIIKQVPKHETKQFHVDKKTNQMTEKFRQDQKHKLKLKITQRLTKYVHLLQDLEENQLLERFISQFVRLKSLQFQPFYAQLEAQEEKLLQNIQKFKEELTVLETIELDDDYEKLESISRSMFTYENICNEFMIYCFQQMEKYTQQKDELKFSPQIVKTELVNEVDAIHRFELLEKIKQQKLAKEREKKNQQIKQMKFQPEVSEKTIEITAADKNRAKSPIGQRLFDERLRKGDKMQKLYEETYKECTFKPEINQSEVAPRVFSSKTDFGREPKSIVNLENEFYSNLRNSDEVEKVKTIKFQMIEQKREEAIREYQKLGSQVTGHNIIQNAFLLPEKVRERMVAFGEYAGHRTVGQEEFIRV</sequence>
<reference evidence="2" key="1">
    <citation type="submission" date="2015-07" db="EMBL/GenBank/DDBJ databases">
        <title>Adaptation to a free-living lifestyle via gene acquisitions in the diplomonad Trepomonas sp. PC1.</title>
        <authorList>
            <person name="Xu F."/>
            <person name="Jerlstrom-Hultqvist J."/>
            <person name="Kolisko M."/>
            <person name="Simpson A.G.B."/>
            <person name="Roger A.J."/>
            <person name="Svard S.G."/>
            <person name="Andersson J.O."/>
        </authorList>
    </citation>
    <scope>NUCLEOTIDE SEQUENCE</scope>
    <source>
        <strain evidence="2">PC1</strain>
    </source>
</reference>
<feature type="non-terminal residue" evidence="2">
    <location>
        <position position="1"/>
    </location>
</feature>
<gene>
    <name evidence="2" type="ORF">TPC1_30771</name>
</gene>
<evidence type="ECO:0000313" key="2">
    <source>
        <dbReference type="EMBL" id="JAP89734.1"/>
    </source>
</evidence>